<dbReference type="InterPro" id="IPR036390">
    <property type="entry name" value="WH_DNA-bd_sf"/>
</dbReference>
<dbReference type="InterPro" id="IPR005650">
    <property type="entry name" value="BlaI_family"/>
</dbReference>
<dbReference type="GO" id="GO:0045892">
    <property type="term" value="P:negative regulation of DNA-templated transcription"/>
    <property type="evidence" value="ECO:0007669"/>
    <property type="project" value="InterPro"/>
</dbReference>
<dbReference type="STRING" id="426702.SAMN04488099_11133"/>
<dbReference type="EMBL" id="FNZU01000011">
    <property type="protein sequence ID" value="SEL08338.1"/>
    <property type="molecule type" value="Genomic_DNA"/>
</dbReference>
<gene>
    <name evidence="5" type="ORF">SAMN04488099_11133</name>
</gene>
<protein>
    <submittedName>
        <fullName evidence="5">Copper transport repressor, CopY/TcrY family</fullName>
    </submittedName>
</protein>
<keyword evidence="3" id="KW-0238">DNA-binding</keyword>
<comment type="similarity">
    <text evidence="1">Belongs to the BlaI transcriptional regulatory family.</text>
</comment>
<accession>A0A1H7MBQ0</accession>
<dbReference type="AlphaFoldDB" id="A0A1H7MBQ0"/>
<dbReference type="Gene3D" id="1.10.10.10">
    <property type="entry name" value="Winged helix-like DNA-binding domain superfamily/Winged helix DNA-binding domain"/>
    <property type="match status" value="1"/>
</dbReference>
<dbReference type="InterPro" id="IPR036388">
    <property type="entry name" value="WH-like_DNA-bd_sf"/>
</dbReference>
<dbReference type="GO" id="GO:0003677">
    <property type="term" value="F:DNA binding"/>
    <property type="evidence" value="ECO:0007669"/>
    <property type="project" value="UniProtKB-KW"/>
</dbReference>
<organism evidence="5 6">
    <name type="scientific">Alkalibacterium pelagium</name>
    <dbReference type="NCBI Taxonomy" id="426702"/>
    <lineage>
        <taxon>Bacteria</taxon>
        <taxon>Bacillati</taxon>
        <taxon>Bacillota</taxon>
        <taxon>Bacilli</taxon>
        <taxon>Lactobacillales</taxon>
        <taxon>Carnobacteriaceae</taxon>
        <taxon>Alkalibacterium</taxon>
    </lineage>
</organism>
<evidence type="ECO:0000313" key="6">
    <source>
        <dbReference type="Proteomes" id="UP000199081"/>
    </source>
</evidence>
<reference evidence="6" key="1">
    <citation type="submission" date="2016-10" db="EMBL/GenBank/DDBJ databases">
        <authorList>
            <person name="Varghese N."/>
            <person name="Submissions S."/>
        </authorList>
    </citation>
    <scope>NUCLEOTIDE SEQUENCE [LARGE SCALE GENOMIC DNA]</scope>
    <source>
        <strain evidence="6">DSM 19183</strain>
    </source>
</reference>
<evidence type="ECO:0000256" key="3">
    <source>
        <dbReference type="ARBA" id="ARBA00023125"/>
    </source>
</evidence>
<dbReference type="NCBIfam" id="TIGR02698">
    <property type="entry name" value="CopY_TcrY"/>
    <property type="match status" value="1"/>
</dbReference>
<sequence>MKKNQISPSEWEIMRVIWTNHPITSKEINEMLKEKTTWEISTTKTLIGRLVNKGMIDYELKGRMYVYYPTLSEKECIRNKITELFNQVCSTENKVILKMILEDIPLSLTDIESVEAVIEEKKKTAPAEVVCECVKGQCHCSLNRDLKSL</sequence>
<evidence type="ECO:0000256" key="2">
    <source>
        <dbReference type="ARBA" id="ARBA00023015"/>
    </source>
</evidence>
<dbReference type="OrthoDB" id="1849040at2"/>
<dbReference type="Proteomes" id="UP000199081">
    <property type="component" value="Unassembled WGS sequence"/>
</dbReference>
<dbReference type="Pfam" id="PF03965">
    <property type="entry name" value="Penicillinase_R"/>
    <property type="match status" value="1"/>
</dbReference>
<evidence type="ECO:0000256" key="4">
    <source>
        <dbReference type="ARBA" id="ARBA00023163"/>
    </source>
</evidence>
<name>A0A1H7MBQ0_9LACT</name>
<proteinExistence type="inferred from homology"/>
<evidence type="ECO:0000256" key="1">
    <source>
        <dbReference type="ARBA" id="ARBA00011046"/>
    </source>
</evidence>
<evidence type="ECO:0000313" key="5">
    <source>
        <dbReference type="EMBL" id="SEL08338.1"/>
    </source>
</evidence>
<keyword evidence="2" id="KW-0805">Transcription regulation</keyword>
<dbReference type="RefSeq" id="WP_091481906.1">
    <property type="nucleotide sequence ID" value="NZ_BJYC01000013.1"/>
</dbReference>
<dbReference type="InterPro" id="IPR014071">
    <property type="entry name" value="Cu_transp_CopY/TcrY"/>
</dbReference>
<dbReference type="PIRSF" id="PIRSF019455">
    <property type="entry name" value="CopR_AtkY"/>
    <property type="match status" value="1"/>
</dbReference>
<dbReference type="SUPFAM" id="SSF46785">
    <property type="entry name" value="Winged helix' DNA-binding domain"/>
    <property type="match status" value="1"/>
</dbReference>
<keyword evidence="6" id="KW-1185">Reference proteome</keyword>
<keyword evidence="4" id="KW-0804">Transcription</keyword>